<dbReference type="PROSITE" id="PS51257">
    <property type="entry name" value="PROKAR_LIPOPROTEIN"/>
    <property type="match status" value="1"/>
</dbReference>
<dbReference type="STRING" id="158190.SpiGrapes_0903"/>
<dbReference type="RefSeq" id="WP_014269578.1">
    <property type="nucleotide sequence ID" value="NC_016633.1"/>
</dbReference>
<keyword evidence="5" id="KW-1185">Reference proteome</keyword>
<accession>G8QQU8</accession>
<dbReference type="KEGG" id="sgp:SpiGrapes_0903"/>
<dbReference type="EMBL" id="CP003155">
    <property type="protein sequence ID" value="AEV28729.1"/>
    <property type="molecule type" value="Genomic_DNA"/>
</dbReference>
<protein>
    <recommendedName>
        <fullName evidence="6">DUF3494 domain-containing protein</fullName>
    </recommendedName>
</protein>
<feature type="chain" id="PRO_5003514945" description="DUF3494 domain-containing protein" evidence="3">
    <location>
        <begin position="22"/>
        <end position="260"/>
    </location>
</feature>
<evidence type="ECO:0000256" key="3">
    <source>
        <dbReference type="SAM" id="SignalP"/>
    </source>
</evidence>
<dbReference type="Proteomes" id="UP000005632">
    <property type="component" value="Chromosome"/>
</dbReference>
<gene>
    <name evidence="4" type="ordered locus">SpiGrapes_0903</name>
</gene>
<dbReference type="HOGENOM" id="CLU_050049_0_0_12"/>
<dbReference type="InterPro" id="IPR021884">
    <property type="entry name" value="Ice-bd_prot"/>
</dbReference>
<comment type="similarity">
    <text evidence="1">Belongs to the ice-binding protein family.</text>
</comment>
<evidence type="ECO:0000313" key="5">
    <source>
        <dbReference type="Proteomes" id="UP000005632"/>
    </source>
</evidence>
<reference evidence="4 5" key="1">
    <citation type="submission" date="2011-11" db="EMBL/GenBank/DDBJ databases">
        <title>Complete sequence of Spirochaeta sp. grapes.</title>
        <authorList>
            <consortium name="US DOE Joint Genome Institute"/>
            <person name="Lucas S."/>
            <person name="Han J."/>
            <person name="Lapidus A."/>
            <person name="Cheng J.-F."/>
            <person name="Goodwin L."/>
            <person name="Pitluck S."/>
            <person name="Peters L."/>
            <person name="Ovchinnikova G."/>
            <person name="Munk A.C."/>
            <person name="Detter J.C."/>
            <person name="Han C."/>
            <person name="Tapia R."/>
            <person name="Land M."/>
            <person name="Hauser L."/>
            <person name="Kyrpides N."/>
            <person name="Ivanova N."/>
            <person name="Pagani I."/>
            <person name="Ritalahtilisa K."/>
            <person name="Loeffler F."/>
            <person name="Woyke T."/>
        </authorList>
    </citation>
    <scope>NUCLEOTIDE SEQUENCE [LARGE SCALE GENOMIC DNA]</scope>
    <source>
        <strain evidence="5">ATCC BAA-1885 / DSM 22778 / Grapes</strain>
    </source>
</reference>
<dbReference type="Pfam" id="PF11999">
    <property type="entry name" value="Ice_binding"/>
    <property type="match status" value="1"/>
</dbReference>
<sequence>MKKITFLLSLLSLIFAVTLLGCSDTPNVQITNPSGEGPKAVVLGTSADFVILSKTGVSNVPASAITGDIGTSPMSATGLTGFDLIADGTNVFSTSTQVTGKLYASDYAVPTPSNLTSAISDMQLAYSDAAGRLVPDYTELGSGEIGGRTLAPGLYKWGTGVSISTDVTLSGGPNDVWIFQIGGGITVASATNVILEGGALAKNIFWQTAGAVSLGTTSHFEGIILSQSGITMDTGASINGRLLAQTLIALDGNTVVQPAL</sequence>
<name>G8QQU8_SPHPG</name>
<evidence type="ECO:0000256" key="1">
    <source>
        <dbReference type="ARBA" id="ARBA00005445"/>
    </source>
</evidence>
<feature type="signal peptide" evidence="3">
    <location>
        <begin position="1"/>
        <end position="21"/>
    </location>
</feature>
<dbReference type="AlphaFoldDB" id="G8QQU8"/>
<dbReference type="OrthoDB" id="2082707at2"/>
<keyword evidence="2 3" id="KW-0732">Signal</keyword>
<evidence type="ECO:0008006" key="6">
    <source>
        <dbReference type="Google" id="ProtNLM"/>
    </source>
</evidence>
<evidence type="ECO:0000313" key="4">
    <source>
        <dbReference type="EMBL" id="AEV28729.1"/>
    </source>
</evidence>
<proteinExistence type="inferred from homology"/>
<dbReference type="eggNOG" id="COG3420">
    <property type="taxonomic scope" value="Bacteria"/>
</dbReference>
<evidence type="ECO:0000256" key="2">
    <source>
        <dbReference type="ARBA" id="ARBA00022729"/>
    </source>
</evidence>
<organism evidence="4 5">
    <name type="scientific">Sphaerochaeta pleomorpha (strain ATCC BAA-1885 / DSM 22778 / Grapes)</name>
    <dbReference type="NCBI Taxonomy" id="158190"/>
    <lineage>
        <taxon>Bacteria</taxon>
        <taxon>Pseudomonadati</taxon>
        <taxon>Spirochaetota</taxon>
        <taxon>Spirochaetia</taxon>
        <taxon>Spirochaetales</taxon>
        <taxon>Sphaerochaetaceae</taxon>
        <taxon>Sphaerochaeta</taxon>
    </lineage>
</organism>